<gene>
    <name evidence="1" type="ORF">AVEN_270635_1</name>
</gene>
<evidence type="ECO:0000313" key="1">
    <source>
        <dbReference type="EMBL" id="GBN99427.1"/>
    </source>
</evidence>
<sequence length="62" mass="7046">MIQRCIHTALQKGDLESSEETHLASRPDGECSWGLRLYQRGVSVDPLRNNFKSFIHQCELGS</sequence>
<proteinExistence type="predicted"/>
<accession>A0A4Y2TFW0</accession>
<reference evidence="1 2" key="1">
    <citation type="journal article" date="2019" name="Sci. Rep.">
        <title>Orb-weaving spider Araneus ventricosus genome elucidates the spidroin gene catalogue.</title>
        <authorList>
            <person name="Kono N."/>
            <person name="Nakamura H."/>
            <person name="Ohtoshi R."/>
            <person name="Moran D.A.P."/>
            <person name="Shinohara A."/>
            <person name="Yoshida Y."/>
            <person name="Fujiwara M."/>
            <person name="Mori M."/>
            <person name="Tomita M."/>
            <person name="Arakawa K."/>
        </authorList>
    </citation>
    <scope>NUCLEOTIDE SEQUENCE [LARGE SCALE GENOMIC DNA]</scope>
</reference>
<keyword evidence="2" id="KW-1185">Reference proteome</keyword>
<dbReference type="Proteomes" id="UP000499080">
    <property type="component" value="Unassembled WGS sequence"/>
</dbReference>
<dbReference type="AlphaFoldDB" id="A0A4Y2TFW0"/>
<evidence type="ECO:0000313" key="2">
    <source>
        <dbReference type="Proteomes" id="UP000499080"/>
    </source>
</evidence>
<protein>
    <submittedName>
        <fullName evidence="1">Uncharacterized protein</fullName>
    </submittedName>
</protein>
<name>A0A4Y2TFW0_ARAVE</name>
<dbReference type="EMBL" id="BGPR01028334">
    <property type="protein sequence ID" value="GBN99427.1"/>
    <property type="molecule type" value="Genomic_DNA"/>
</dbReference>
<organism evidence="1 2">
    <name type="scientific">Araneus ventricosus</name>
    <name type="common">Orbweaver spider</name>
    <name type="synonym">Epeira ventricosa</name>
    <dbReference type="NCBI Taxonomy" id="182803"/>
    <lineage>
        <taxon>Eukaryota</taxon>
        <taxon>Metazoa</taxon>
        <taxon>Ecdysozoa</taxon>
        <taxon>Arthropoda</taxon>
        <taxon>Chelicerata</taxon>
        <taxon>Arachnida</taxon>
        <taxon>Araneae</taxon>
        <taxon>Araneomorphae</taxon>
        <taxon>Entelegynae</taxon>
        <taxon>Araneoidea</taxon>
        <taxon>Araneidae</taxon>
        <taxon>Araneus</taxon>
    </lineage>
</organism>
<feature type="non-terminal residue" evidence="1">
    <location>
        <position position="62"/>
    </location>
</feature>
<comment type="caution">
    <text evidence="1">The sequence shown here is derived from an EMBL/GenBank/DDBJ whole genome shotgun (WGS) entry which is preliminary data.</text>
</comment>